<organism evidence="1">
    <name type="scientific">bioreactor metagenome</name>
    <dbReference type="NCBI Taxonomy" id="1076179"/>
    <lineage>
        <taxon>unclassified sequences</taxon>
        <taxon>metagenomes</taxon>
        <taxon>ecological metagenomes</taxon>
    </lineage>
</organism>
<comment type="caution">
    <text evidence="1">The sequence shown here is derived from an EMBL/GenBank/DDBJ whole genome shotgun (WGS) entry which is preliminary data.</text>
</comment>
<dbReference type="AlphaFoldDB" id="A0A644X406"/>
<protein>
    <submittedName>
        <fullName evidence="1">Uncharacterized protein</fullName>
    </submittedName>
</protein>
<evidence type="ECO:0000313" key="1">
    <source>
        <dbReference type="EMBL" id="MPM09033.1"/>
    </source>
</evidence>
<proteinExistence type="predicted"/>
<accession>A0A644X406</accession>
<sequence length="205" mass="23407">MRTTLLILIILTQSVAFGQSHQKHSQIEDLRIIGLKQIPDTDIELSVEGLIVKFSRNLIIKDLEEWTNENNGLLDTLEYSKSEILKIKETLMLTRAYYNDKTNIKLIEPINIKGVDKNQNNLEYASLLAAASIIFHEKIVCKMMENGEFKLFSNGYQQKSITKAKVTENYLGGTDVSIRYFSQDNKEITKCCPCETILSNPLNDK</sequence>
<name>A0A644X406_9ZZZZ</name>
<dbReference type="EMBL" id="VSSQ01001521">
    <property type="protein sequence ID" value="MPM09033.1"/>
    <property type="molecule type" value="Genomic_DNA"/>
</dbReference>
<reference evidence="1" key="1">
    <citation type="submission" date="2019-08" db="EMBL/GenBank/DDBJ databases">
        <authorList>
            <person name="Kucharzyk K."/>
            <person name="Murdoch R.W."/>
            <person name="Higgins S."/>
            <person name="Loffler F."/>
        </authorList>
    </citation>
    <scope>NUCLEOTIDE SEQUENCE</scope>
</reference>
<gene>
    <name evidence="1" type="ORF">SDC9_55349</name>
</gene>